<dbReference type="EMBL" id="JZEE01000704">
    <property type="protein sequence ID" value="KJK60813.1"/>
    <property type="molecule type" value="Genomic_DNA"/>
</dbReference>
<evidence type="ECO:0000313" key="2">
    <source>
        <dbReference type="EMBL" id="KJK60813.1"/>
    </source>
</evidence>
<name>A0A0F0I4A1_ASPPU</name>
<feature type="region of interest" description="Disordered" evidence="1">
    <location>
        <begin position="1"/>
        <end position="54"/>
    </location>
</feature>
<gene>
    <name evidence="2" type="ORF">P875_00042967</name>
</gene>
<accession>A0A0F0I4A1</accession>
<evidence type="ECO:0000256" key="1">
    <source>
        <dbReference type="SAM" id="MobiDB-lite"/>
    </source>
</evidence>
<sequence>MDQTIHVETVWSEKSSGDEPDNESELVQLGSISPLTSSMCSPDPPSWMEWSQNPSRKTFQEQVTYLVQKG</sequence>
<reference evidence="2 3" key="1">
    <citation type="submission" date="2015-02" db="EMBL/GenBank/DDBJ databases">
        <title>Draft genome sequence of Aspergillus parasiticus SU-1.</title>
        <authorList>
            <person name="Yu J."/>
            <person name="Fedorova N."/>
            <person name="Yin Y."/>
            <person name="Losada L."/>
            <person name="Zafar N."/>
            <person name="Taujale R."/>
            <person name="Ehrlich K.C."/>
            <person name="Bhatnagar D."/>
            <person name="Cleveland T.E."/>
            <person name="Bennett J.W."/>
            <person name="Nierman W.C."/>
        </authorList>
    </citation>
    <scope>NUCLEOTIDE SEQUENCE [LARGE SCALE GENOMIC DNA]</scope>
    <source>
        <strain evidence="3">ATCC 56775 / NRRL 5862 / SRRC 143 / SU-1</strain>
    </source>
</reference>
<organism evidence="2 3">
    <name type="scientific">Aspergillus parasiticus (strain ATCC 56775 / NRRL 5862 / SRRC 143 / SU-1)</name>
    <dbReference type="NCBI Taxonomy" id="1403190"/>
    <lineage>
        <taxon>Eukaryota</taxon>
        <taxon>Fungi</taxon>
        <taxon>Dikarya</taxon>
        <taxon>Ascomycota</taxon>
        <taxon>Pezizomycotina</taxon>
        <taxon>Eurotiomycetes</taxon>
        <taxon>Eurotiomycetidae</taxon>
        <taxon>Eurotiales</taxon>
        <taxon>Aspergillaceae</taxon>
        <taxon>Aspergillus</taxon>
        <taxon>Aspergillus subgen. Circumdati</taxon>
    </lineage>
</organism>
<dbReference type="Proteomes" id="UP000033540">
    <property type="component" value="Unassembled WGS sequence"/>
</dbReference>
<feature type="compositionally biased region" description="Polar residues" evidence="1">
    <location>
        <begin position="30"/>
        <end position="40"/>
    </location>
</feature>
<evidence type="ECO:0000313" key="3">
    <source>
        <dbReference type="Proteomes" id="UP000033540"/>
    </source>
</evidence>
<dbReference type="AlphaFoldDB" id="A0A0F0I4A1"/>
<protein>
    <submittedName>
        <fullName evidence="2">Uncharacterized protein</fullName>
    </submittedName>
</protein>
<proteinExistence type="predicted"/>
<comment type="caution">
    <text evidence="2">The sequence shown here is derived from an EMBL/GenBank/DDBJ whole genome shotgun (WGS) entry which is preliminary data.</text>
</comment>